<feature type="transmembrane region" description="Helical" evidence="1">
    <location>
        <begin position="128"/>
        <end position="148"/>
    </location>
</feature>
<keyword evidence="1" id="KW-0812">Transmembrane</keyword>
<protein>
    <recommendedName>
        <fullName evidence="4">DUF4386 domain-containing protein</fullName>
    </recommendedName>
</protein>
<keyword evidence="1" id="KW-1133">Transmembrane helix</keyword>
<evidence type="ECO:0000313" key="2">
    <source>
        <dbReference type="EMBL" id="PYI69368.1"/>
    </source>
</evidence>
<dbReference type="EMBL" id="QJVD01000002">
    <property type="protein sequence ID" value="PYI69368.1"/>
    <property type="molecule type" value="Genomic_DNA"/>
</dbReference>
<evidence type="ECO:0000313" key="3">
    <source>
        <dbReference type="Proteomes" id="UP000247832"/>
    </source>
</evidence>
<organism evidence="2 3">
    <name type="scientific">Arthrobacter livingstonensis</name>
    <dbReference type="NCBI Taxonomy" id="670078"/>
    <lineage>
        <taxon>Bacteria</taxon>
        <taxon>Bacillati</taxon>
        <taxon>Actinomycetota</taxon>
        <taxon>Actinomycetes</taxon>
        <taxon>Micrococcales</taxon>
        <taxon>Micrococcaceae</taxon>
        <taxon>Arthrobacter</taxon>
    </lineage>
</organism>
<keyword evidence="3" id="KW-1185">Reference proteome</keyword>
<dbReference type="Proteomes" id="UP000247832">
    <property type="component" value="Unassembled WGS sequence"/>
</dbReference>
<feature type="transmembrane region" description="Helical" evidence="1">
    <location>
        <begin position="155"/>
        <end position="175"/>
    </location>
</feature>
<proteinExistence type="predicted"/>
<feature type="transmembrane region" description="Helical" evidence="1">
    <location>
        <begin position="80"/>
        <end position="108"/>
    </location>
</feature>
<reference evidence="2 3" key="1">
    <citation type="submission" date="2018-05" db="EMBL/GenBank/DDBJ databases">
        <title>Genetic diversity of glacier-inhabiting Cryobacterium bacteria in China and description of Cryobacterium mengkeensis sp. nov. and Arthrobacter glacialis sp. nov.</title>
        <authorList>
            <person name="Liu Q."/>
            <person name="Xin Y.-H."/>
        </authorList>
    </citation>
    <scope>NUCLEOTIDE SEQUENCE [LARGE SCALE GENOMIC DNA]</scope>
    <source>
        <strain evidence="2 3">LI2</strain>
    </source>
</reference>
<accession>A0A2V5LD63</accession>
<evidence type="ECO:0008006" key="4">
    <source>
        <dbReference type="Google" id="ProtNLM"/>
    </source>
</evidence>
<evidence type="ECO:0000256" key="1">
    <source>
        <dbReference type="SAM" id="Phobius"/>
    </source>
</evidence>
<dbReference type="AlphaFoldDB" id="A0A2V5LD63"/>
<name>A0A2V5LD63_9MICC</name>
<sequence length="227" mass="23444">MLAGAVLYLMELLAIIWGGIAGVGTSTVRGAALAEVLSTYAGHADVVYAMAGWFSVILLGRILLFIGLRQVLVDSGHRPPLLDFAVAAATVSVSIETASFGIAATAAAPADAGNKPLAMLMDQAGAGLNLMIAGGLGVAIVCAVFVMWKSKLFSMPLVVLGAAAGIGITGAQLAVSPSLQPLFEVLSYFPFLFWAWILWLGVVCLRAAPGLSPVRYPDPEPEAEAAF</sequence>
<keyword evidence="1" id="KW-0472">Membrane</keyword>
<feature type="transmembrane region" description="Helical" evidence="1">
    <location>
        <begin position="46"/>
        <end position="68"/>
    </location>
</feature>
<feature type="transmembrane region" description="Helical" evidence="1">
    <location>
        <begin position="187"/>
        <end position="208"/>
    </location>
</feature>
<comment type="caution">
    <text evidence="2">The sequence shown here is derived from an EMBL/GenBank/DDBJ whole genome shotgun (WGS) entry which is preliminary data.</text>
</comment>
<gene>
    <name evidence="2" type="ORF">CVV68_02930</name>
</gene>